<proteinExistence type="inferred from homology"/>
<keyword evidence="4 6" id="KW-0663">Pyridoxal phosphate</keyword>
<dbReference type="InterPro" id="IPR002129">
    <property type="entry name" value="PyrdxlP-dep_de-COase"/>
</dbReference>
<evidence type="ECO:0000313" key="8">
    <source>
        <dbReference type="EMBL" id="RDE25357.1"/>
    </source>
</evidence>
<sequence length="455" mass="49056">MFAQMQDKQLFEQASGYAFEYADQVRERPVYPSESSLAALGEFDAPLPEHLGDPALVLQQLHRVGSPATVAQIGGRYFGMVNGGVVPVGLAARWLSDFWDQNTPLYVTSPVAATLETVTEGWLRELLGLPEQTVAGFVSGSSMAILCGLAAARFRLLQRQGWDINRQGLAGAPTLRIVAGRHAHGTVIKAVAMLGLGTDSIEWVDADDQGRILAEQVPPLDAQTLLILQAGNVNSGAFDDFQTLCRRAREAGSWVHIDGAFGLWAAASESLKHLTAGIELADSFSVDGHKTLNTPYDNGLVLCTDAEALSGALQASGSYILYGEQRDGMLYTPEMSRRARVVELWATLAYLGREGVDQLVTGLHLRARQLAESMGAAGFEIRNEVVFNQVLVGLADDSQIEPLLAAIQSSGECWAGAGRWQDRPVVRVSVCSWATTEADVERTVRAFVSARESLG</sequence>
<dbReference type="Gene3D" id="3.40.640.10">
    <property type="entry name" value="Type I PLP-dependent aspartate aminotransferase-like (Major domain)"/>
    <property type="match status" value="1"/>
</dbReference>
<feature type="modified residue" description="N6-(pyridoxal phosphate)lysine" evidence="6">
    <location>
        <position position="290"/>
    </location>
</feature>
<comment type="cofactor">
    <cofactor evidence="1 6 7">
        <name>pyridoxal 5'-phosphate</name>
        <dbReference type="ChEBI" id="CHEBI:597326"/>
    </cofactor>
</comment>
<name>A0A369WUN2_9GAMM</name>
<dbReference type="Proteomes" id="UP000253769">
    <property type="component" value="Unassembled WGS sequence"/>
</dbReference>
<evidence type="ECO:0000256" key="7">
    <source>
        <dbReference type="RuleBase" id="RU000382"/>
    </source>
</evidence>
<dbReference type="Gene3D" id="3.90.1150.10">
    <property type="entry name" value="Aspartate Aminotransferase, domain 1"/>
    <property type="match status" value="1"/>
</dbReference>
<organism evidence="8 9">
    <name type="scientific">Motiliproteus coralliicola</name>
    <dbReference type="NCBI Taxonomy" id="2283196"/>
    <lineage>
        <taxon>Bacteria</taxon>
        <taxon>Pseudomonadati</taxon>
        <taxon>Pseudomonadota</taxon>
        <taxon>Gammaproteobacteria</taxon>
        <taxon>Oceanospirillales</taxon>
        <taxon>Oceanospirillaceae</taxon>
        <taxon>Motiliproteus</taxon>
    </lineage>
</organism>
<evidence type="ECO:0000256" key="4">
    <source>
        <dbReference type="ARBA" id="ARBA00022898"/>
    </source>
</evidence>
<dbReference type="InterPro" id="IPR015421">
    <property type="entry name" value="PyrdxlP-dep_Trfase_major"/>
</dbReference>
<evidence type="ECO:0000256" key="5">
    <source>
        <dbReference type="ARBA" id="ARBA00023239"/>
    </source>
</evidence>
<comment type="similarity">
    <text evidence="2 7">Belongs to the group II decarboxylase family.</text>
</comment>
<dbReference type="GO" id="GO:0030170">
    <property type="term" value="F:pyridoxal phosphate binding"/>
    <property type="evidence" value="ECO:0007669"/>
    <property type="project" value="InterPro"/>
</dbReference>
<dbReference type="InterPro" id="IPR015424">
    <property type="entry name" value="PyrdxlP-dep_Trfase"/>
</dbReference>
<evidence type="ECO:0000256" key="2">
    <source>
        <dbReference type="ARBA" id="ARBA00009533"/>
    </source>
</evidence>
<evidence type="ECO:0000313" key="9">
    <source>
        <dbReference type="Proteomes" id="UP000253769"/>
    </source>
</evidence>
<dbReference type="PANTHER" id="PTHR11999:SF70">
    <property type="entry name" value="MIP05841P"/>
    <property type="match status" value="1"/>
</dbReference>
<dbReference type="PANTHER" id="PTHR11999">
    <property type="entry name" value="GROUP II PYRIDOXAL-5-PHOSPHATE DECARBOXYLASE"/>
    <property type="match status" value="1"/>
</dbReference>
<keyword evidence="3" id="KW-0210">Decarboxylase</keyword>
<protein>
    <submittedName>
        <fullName evidence="8">Aspartate aminotransferase family protein</fullName>
    </submittedName>
</protein>
<reference evidence="8 9" key="1">
    <citation type="submission" date="2018-07" db="EMBL/GenBank/DDBJ databases">
        <title>Motiliproteus coralliicola sp. nov., a bacterium isolated from Coral.</title>
        <authorList>
            <person name="Wang G."/>
        </authorList>
    </citation>
    <scope>NUCLEOTIDE SEQUENCE [LARGE SCALE GENOMIC DNA]</scope>
    <source>
        <strain evidence="8 9">C34</strain>
    </source>
</reference>
<dbReference type="GO" id="GO:0016831">
    <property type="term" value="F:carboxy-lyase activity"/>
    <property type="evidence" value="ECO:0007669"/>
    <property type="project" value="UniProtKB-KW"/>
</dbReference>
<comment type="caution">
    <text evidence="8">The sequence shown here is derived from an EMBL/GenBank/DDBJ whole genome shotgun (WGS) entry which is preliminary data.</text>
</comment>
<evidence type="ECO:0000256" key="6">
    <source>
        <dbReference type="PIRSR" id="PIRSR602129-50"/>
    </source>
</evidence>
<keyword evidence="9" id="KW-1185">Reference proteome</keyword>
<dbReference type="InterPro" id="IPR015422">
    <property type="entry name" value="PyrdxlP-dep_Trfase_small"/>
</dbReference>
<evidence type="ECO:0000256" key="1">
    <source>
        <dbReference type="ARBA" id="ARBA00001933"/>
    </source>
</evidence>
<keyword evidence="5 7" id="KW-0456">Lyase</keyword>
<keyword evidence="8" id="KW-0032">Aminotransferase</keyword>
<dbReference type="EMBL" id="QQOH01000001">
    <property type="protein sequence ID" value="RDE25357.1"/>
    <property type="molecule type" value="Genomic_DNA"/>
</dbReference>
<dbReference type="Pfam" id="PF00282">
    <property type="entry name" value="Pyridoxal_deC"/>
    <property type="match status" value="1"/>
</dbReference>
<dbReference type="GO" id="GO:0019752">
    <property type="term" value="P:carboxylic acid metabolic process"/>
    <property type="evidence" value="ECO:0007669"/>
    <property type="project" value="InterPro"/>
</dbReference>
<keyword evidence="8" id="KW-0808">Transferase</keyword>
<accession>A0A369WUN2</accession>
<dbReference type="InterPro" id="IPR010977">
    <property type="entry name" value="Aromatic_deC"/>
</dbReference>
<gene>
    <name evidence="8" type="ORF">DV711_05640</name>
</gene>
<dbReference type="SUPFAM" id="SSF53383">
    <property type="entry name" value="PLP-dependent transferases"/>
    <property type="match status" value="1"/>
</dbReference>
<dbReference type="AlphaFoldDB" id="A0A369WUN2"/>
<evidence type="ECO:0000256" key="3">
    <source>
        <dbReference type="ARBA" id="ARBA00022793"/>
    </source>
</evidence>
<dbReference type="OrthoDB" id="9803665at2"/>
<dbReference type="GO" id="GO:0008483">
    <property type="term" value="F:transaminase activity"/>
    <property type="evidence" value="ECO:0007669"/>
    <property type="project" value="UniProtKB-KW"/>
</dbReference>